<keyword evidence="3" id="KW-0677">Repeat</keyword>
<dbReference type="PANTHER" id="PTHR32479:SF19">
    <property type="entry name" value="ANAEROBIC GLYCEROL-3-PHOSPHATE DEHYDROGENASE SUBUNIT C"/>
    <property type="match status" value="1"/>
</dbReference>
<dbReference type="InterPro" id="IPR009051">
    <property type="entry name" value="Helical_ferredxn"/>
</dbReference>
<dbReference type="SUPFAM" id="SSF46548">
    <property type="entry name" value="alpha-helical ferredoxin"/>
    <property type="match status" value="1"/>
</dbReference>
<comment type="caution">
    <text evidence="7">The sequence shown here is derived from an EMBL/GenBank/DDBJ whole genome shotgun (WGS) entry which is preliminary data.</text>
</comment>
<evidence type="ECO:0000313" key="8">
    <source>
        <dbReference type="Proteomes" id="UP000242972"/>
    </source>
</evidence>
<dbReference type="Proteomes" id="UP000242972">
    <property type="component" value="Unassembled WGS sequence"/>
</dbReference>
<organism evidence="7 8">
    <name type="scientific">Sulfobacillus benefaciens</name>
    <dbReference type="NCBI Taxonomy" id="453960"/>
    <lineage>
        <taxon>Bacteria</taxon>
        <taxon>Bacillati</taxon>
        <taxon>Bacillota</taxon>
        <taxon>Clostridia</taxon>
        <taxon>Eubacteriales</taxon>
        <taxon>Clostridiales Family XVII. Incertae Sedis</taxon>
        <taxon>Sulfobacillus</taxon>
    </lineage>
</organism>
<dbReference type="GO" id="GO:0051539">
    <property type="term" value="F:4 iron, 4 sulfur cluster binding"/>
    <property type="evidence" value="ECO:0007669"/>
    <property type="project" value="UniProtKB-KW"/>
</dbReference>
<gene>
    <name evidence="7" type="ORF">C7B46_02310</name>
</gene>
<evidence type="ECO:0000256" key="4">
    <source>
        <dbReference type="ARBA" id="ARBA00023004"/>
    </source>
</evidence>
<keyword evidence="1" id="KW-0004">4Fe-4S</keyword>
<keyword evidence="5" id="KW-0411">Iron-sulfur</keyword>
<keyword evidence="2" id="KW-0479">Metal-binding</keyword>
<dbReference type="Pfam" id="PF13183">
    <property type="entry name" value="Fer4_8"/>
    <property type="match status" value="1"/>
</dbReference>
<dbReference type="Pfam" id="PF02754">
    <property type="entry name" value="CCG"/>
    <property type="match status" value="2"/>
</dbReference>
<dbReference type="PROSITE" id="PS51379">
    <property type="entry name" value="4FE4S_FER_2"/>
    <property type="match status" value="2"/>
</dbReference>
<reference evidence="7 8" key="1">
    <citation type="journal article" date="2014" name="BMC Genomics">
        <title>Comparison of environmental and isolate Sulfobacillus genomes reveals diverse carbon, sulfur, nitrogen, and hydrogen metabolisms.</title>
        <authorList>
            <person name="Justice N.B."/>
            <person name="Norman A."/>
            <person name="Brown C.T."/>
            <person name="Singh A."/>
            <person name="Thomas B.C."/>
            <person name="Banfield J.F."/>
        </authorList>
    </citation>
    <scope>NUCLEOTIDE SEQUENCE [LARGE SCALE GENOMIC DNA]</scope>
    <source>
        <strain evidence="7">AMDSBA4</strain>
    </source>
</reference>
<dbReference type="GO" id="GO:0046872">
    <property type="term" value="F:metal ion binding"/>
    <property type="evidence" value="ECO:0007669"/>
    <property type="project" value="UniProtKB-KW"/>
</dbReference>
<feature type="domain" description="4Fe-4S ferredoxin-type" evidence="6">
    <location>
        <begin position="1"/>
        <end position="25"/>
    </location>
</feature>
<dbReference type="EMBL" id="PXYW01000004">
    <property type="protein sequence ID" value="PSR35015.1"/>
    <property type="molecule type" value="Genomic_DNA"/>
</dbReference>
<dbReference type="InterPro" id="IPR017900">
    <property type="entry name" value="4Fe4S_Fe_S_CS"/>
</dbReference>
<dbReference type="PANTHER" id="PTHR32479">
    <property type="entry name" value="GLYCOLATE OXIDASE IRON-SULFUR SUBUNIT"/>
    <property type="match status" value="1"/>
</dbReference>
<sequence length="380" mass="41484">MLNDDACLKCSLCIAACPIVRVDSAFSGPKALGPEWWRSAVADDLQETDPSVDDCTFCQLCEEACPAQVPVAHLIAQHKDRHRHHRSKVARLRDFALAHPHWIGRLPIGPDKVPRIFAKAVRLSGNADYPPKSPLSFSPRPSVPDIGLFVDCFNRDYGGETVQAAVWILHQLGYRVQLVPEEAHCCGAAAYASGRLKDAKDIASSTYDALKRTPVSTLLTLNATCDGTIRDEWPRYLGLNSPAAVIMPWTDWIVSHAPQQFWQRLSEKDRKVLVHTTCRGKVAQGEGSMEQLVALTSAMPVPLGIACCGAAGSYAFKAEHEDAAQALGKSAKAALDELDLVPEPESMLVDSGTCALHLHQYTDVPALHPALWLYKKLNPG</sequence>
<name>A0A2T2XKK0_9FIRM</name>
<evidence type="ECO:0000256" key="1">
    <source>
        <dbReference type="ARBA" id="ARBA00022485"/>
    </source>
</evidence>
<accession>A0A2T2XKK0</accession>
<dbReference type="GO" id="GO:0016491">
    <property type="term" value="F:oxidoreductase activity"/>
    <property type="evidence" value="ECO:0007669"/>
    <property type="project" value="UniProtKB-ARBA"/>
</dbReference>
<evidence type="ECO:0000256" key="3">
    <source>
        <dbReference type="ARBA" id="ARBA00022737"/>
    </source>
</evidence>
<evidence type="ECO:0000259" key="6">
    <source>
        <dbReference type="PROSITE" id="PS51379"/>
    </source>
</evidence>
<dbReference type="PROSITE" id="PS00198">
    <property type="entry name" value="4FE4S_FER_1"/>
    <property type="match status" value="1"/>
</dbReference>
<proteinExistence type="predicted"/>
<protein>
    <recommendedName>
        <fullName evidence="6">4Fe-4S ferredoxin-type domain-containing protein</fullName>
    </recommendedName>
</protein>
<keyword evidence="4" id="KW-0408">Iron</keyword>
<evidence type="ECO:0000256" key="5">
    <source>
        <dbReference type="ARBA" id="ARBA00023014"/>
    </source>
</evidence>
<dbReference type="Gene3D" id="1.10.1060.10">
    <property type="entry name" value="Alpha-helical ferredoxin"/>
    <property type="match status" value="1"/>
</dbReference>
<dbReference type="AlphaFoldDB" id="A0A2T2XKK0"/>
<evidence type="ECO:0000313" key="7">
    <source>
        <dbReference type="EMBL" id="PSR35015.1"/>
    </source>
</evidence>
<feature type="domain" description="4Fe-4S ferredoxin-type" evidence="6">
    <location>
        <begin position="44"/>
        <end position="75"/>
    </location>
</feature>
<dbReference type="InterPro" id="IPR017896">
    <property type="entry name" value="4Fe4S_Fe-S-bd"/>
</dbReference>
<evidence type="ECO:0000256" key="2">
    <source>
        <dbReference type="ARBA" id="ARBA00022723"/>
    </source>
</evidence>
<dbReference type="InterPro" id="IPR004017">
    <property type="entry name" value="Cys_rich_dom"/>
</dbReference>